<evidence type="ECO:0008006" key="3">
    <source>
        <dbReference type="Google" id="ProtNLM"/>
    </source>
</evidence>
<sequence>MKQKQEAIAERMKRKFGLEDYSLERTHLHREVEAFEQTQYIYNMEWFPEGSGPVEDDLNPEGTASIDVDLHTGELRSLIFVGGVSEAKTPTLHDEQDVIHWVEKETGLTRGEHFILKSKQDRIYMFSSAVNGIQTNPPGIISVELNDKDELVFFTIHGYFPEVHEVQDESFSLSLEDIPNLITDQLMLVNFPIMEAKRFESVYALEEIYITNDGKKTRPFYITDSVHLVPIGERMTYEPRVDERFHEEKIDLSDEVTVEQAEKREPHPDLIPISEEMVENTRVAVHRFLQVVYLGDSGNWTLQSVERENGYLLARIEIAKKTNDFYKRKLHLFLNTNGTKVLTYVENDIFSEMTADFEEAEAATVTKQEALNLLNDKITLTPVYVLDHTKKQYTLYGKLDCKYGVDAHSGEIKRLSDVGAG</sequence>
<dbReference type="EMBL" id="AVBG01000007">
    <property type="protein sequence ID" value="KGP91313.1"/>
    <property type="molecule type" value="Genomic_DNA"/>
</dbReference>
<name>A0A0A2UX54_9BACI</name>
<dbReference type="eggNOG" id="ENOG502Z98I">
    <property type="taxonomic scope" value="Bacteria"/>
</dbReference>
<dbReference type="RefSeq" id="WP_036783614.1">
    <property type="nucleotide sequence ID" value="NZ_AVBG01000007.1"/>
</dbReference>
<organism evidence="1 2">
    <name type="scientific">Pontibacillus chungwhensis BH030062</name>
    <dbReference type="NCBI Taxonomy" id="1385513"/>
    <lineage>
        <taxon>Bacteria</taxon>
        <taxon>Bacillati</taxon>
        <taxon>Bacillota</taxon>
        <taxon>Bacilli</taxon>
        <taxon>Bacillales</taxon>
        <taxon>Bacillaceae</taxon>
        <taxon>Pontibacillus</taxon>
    </lineage>
</organism>
<protein>
    <recommendedName>
        <fullName evidence="3">DUF4901 domain-containing protein</fullName>
    </recommendedName>
</protein>
<gene>
    <name evidence="1" type="ORF">N780_08455</name>
</gene>
<evidence type="ECO:0000313" key="2">
    <source>
        <dbReference type="Proteomes" id="UP000030153"/>
    </source>
</evidence>
<accession>A0A0A2UX54</accession>
<comment type="caution">
    <text evidence="1">The sequence shown here is derived from an EMBL/GenBank/DDBJ whole genome shotgun (WGS) entry which is preliminary data.</text>
</comment>
<dbReference type="AlphaFoldDB" id="A0A0A2UX54"/>
<dbReference type="Proteomes" id="UP000030153">
    <property type="component" value="Unassembled WGS sequence"/>
</dbReference>
<keyword evidence="2" id="KW-1185">Reference proteome</keyword>
<dbReference type="OrthoDB" id="2431483at2"/>
<reference evidence="1 2" key="1">
    <citation type="submission" date="2013-08" db="EMBL/GenBank/DDBJ databases">
        <title>Genome of Pontibacillus chungwhensis.</title>
        <authorList>
            <person name="Wang Q."/>
            <person name="Wang G."/>
        </authorList>
    </citation>
    <scope>NUCLEOTIDE SEQUENCE [LARGE SCALE GENOMIC DNA]</scope>
    <source>
        <strain evidence="1 2">BH030062</strain>
    </source>
</reference>
<dbReference type="STRING" id="1385513.N780_08455"/>
<evidence type="ECO:0000313" key="1">
    <source>
        <dbReference type="EMBL" id="KGP91313.1"/>
    </source>
</evidence>
<proteinExistence type="predicted"/>